<organism evidence="1 2">
    <name type="scientific">Paraburkholderia edwinii</name>
    <dbReference type="NCBI Taxonomy" id="2861782"/>
    <lineage>
        <taxon>Bacteria</taxon>
        <taxon>Pseudomonadati</taxon>
        <taxon>Pseudomonadota</taxon>
        <taxon>Betaproteobacteria</taxon>
        <taxon>Burkholderiales</taxon>
        <taxon>Burkholderiaceae</taxon>
        <taxon>Paraburkholderia</taxon>
    </lineage>
</organism>
<name>A0ABX8UR85_9BURK</name>
<dbReference type="NCBIfam" id="NF033419">
    <property type="entry name" value="T6SS_TagK_dom"/>
    <property type="match status" value="1"/>
</dbReference>
<sequence>MNTLHERYCDALLSPLEAPRDGWVGSTTVQSETGSGADVWEGGPDTPIAAFLGDINTMEQAFGAFRDVESPHLREDIPEVLSLFAPPEQQALASLRDTHALPPELARREHHMLSLDSPMQSMEHLRGDVLSQAFEPF</sequence>
<dbReference type="InterPro" id="IPR047914">
    <property type="entry name" value="TagK-like_C"/>
</dbReference>
<protein>
    <submittedName>
        <fullName evidence="1">TagK domain-containing protein</fullName>
    </submittedName>
</protein>
<dbReference type="EMBL" id="CP080095">
    <property type="protein sequence ID" value="QYD69443.1"/>
    <property type="molecule type" value="Genomic_DNA"/>
</dbReference>
<reference evidence="1 2" key="1">
    <citation type="submission" date="2021-07" db="EMBL/GenBank/DDBJ databases">
        <title>Paraburkholderia edwinii protects Aspergillus sp. from phenazines by acting as a toxin sponge.</title>
        <authorList>
            <person name="Dahlstrom K.M."/>
            <person name="Newman D.K."/>
        </authorList>
    </citation>
    <scope>NUCLEOTIDE SEQUENCE [LARGE SCALE GENOMIC DNA]</scope>
    <source>
        <strain evidence="1 2">Pe01</strain>
    </source>
</reference>
<evidence type="ECO:0000313" key="2">
    <source>
        <dbReference type="Proteomes" id="UP000826462"/>
    </source>
</evidence>
<evidence type="ECO:0000313" key="1">
    <source>
        <dbReference type="EMBL" id="QYD69443.1"/>
    </source>
</evidence>
<proteinExistence type="predicted"/>
<accession>A0ABX8UR85</accession>
<keyword evidence="2" id="KW-1185">Reference proteome</keyword>
<dbReference type="Proteomes" id="UP000826462">
    <property type="component" value="Chromosome 1"/>
</dbReference>
<dbReference type="RefSeq" id="WP_219798788.1">
    <property type="nucleotide sequence ID" value="NZ_CP080095.1"/>
</dbReference>
<gene>
    <name evidence="1" type="ORF">KZJ38_03465</name>
</gene>